<reference evidence="1" key="1">
    <citation type="submission" date="2020-04" db="EMBL/GenBank/DDBJ databases">
        <authorList>
            <person name="Chiriac C."/>
            <person name="Salcher M."/>
            <person name="Ghai R."/>
            <person name="Kavagutti S V."/>
        </authorList>
    </citation>
    <scope>NUCLEOTIDE SEQUENCE</scope>
</reference>
<sequence>MPAQLVYYLLAKEFGVPPWVVADAPAGDVFQAIEIYALVKEGEAVRAKIQNSKRRSHS</sequence>
<organism evidence="1">
    <name type="scientific">uncultured Caudovirales phage</name>
    <dbReference type="NCBI Taxonomy" id="2100421"/>
    <lineage>
        <taxon>Viruses</taxon>
        <taxon>Duplodnaviria</taxon>
        <taxon>Heunggongvirae</taxon>
        <taxon>Uroviricota</taxon>
        <taxon>Caudoviricetes</taxon>
        <taxon>Peduoviridae</taxon>
        <taxon>Maltschvirus</taxon>
        <taxon>Maltschvirus maltsch</taxon>
    </lineage>
</organism>
<protein>
    <submittedName>
        <fullName evidence="1">Uncharacterized protein</fullName>
    </submittedName>
</protein>
<accession>A0A6J5N2A6</accession>
<dbReference type="EMBL" id="LR796577">
    <property type="protein sequence ID" value="CAB4152812.1"/>
    <property type="molecule type" value="Genomic_DNA"/>
</dbReference>
<evidence type="ECO:0000313" key="1">
    <source>
        <dbReference type="EMBL" id="CAB4152812.1"/>
    </source>
</evidence>
<gene>
    <name evidence="1" type="ORF">UFOVP613_34</name>
</gene>
<proteinExistence type="predicted"/>
<name>A0A6J5N2A6_9CAUD</name>